<gene>
    <name evidence="12" type="ORF">EK398_18875</name>
    <name evidence="11" type="ORF">P7D43_19335</name>
</gene>
<keyword evidence="8 9" id="KW-0472">Membrane</keyword>
<feature type="transmembrane region" description="Helical" evidence="9">
    <location>
        <begin position="404"/>
        <end position="431"/>
    </location>
</feature>
<sequence>MEAILDYILSLGSTVFVPIVLFVIGLIFGLGFFKSIKSGITVGVGFIGFNLAVGLISSFLSPAVNLIVERFGFNLTVIDLGSGAGAGVAFSTVVGALIIPSVFILNVILLAIGATKTMNIDIFNYSHYAFTGAVVHSVTGNLILGMGAALVQAAWSLLSADYTAKRVQNELGVESISIPQGYAASSVPLFVILDKIYSKIPFLQNSNLDIKGLQKKVGFMGDPVIIGGILGIILSLLSGYGFKDGANLVMGVCGIMVLFPRMIKIIVEGLMPLSEAAKGFFAKHFSGKEVYIGLDSAVTLGHPTTMIIGTVLIPITLILAAILPGNRVLPLADLAFAAFFICMATIIHKGNILKTLISGIINMIGILYIATWISPYFTKLAEKGGVSETGDKVSALWAGNVFDFIIANVGFLGYLGLAILIVATCFIAIFVKRNALKD</sequence>
<dbReference type="AlphaFoldDB" id="A0A2N8PTU6"/>
<evidence type="ECO:0000256" key="4">
    <source>
        <dbReference type="ARBA" id="ARBA00022597"/>
    </source>
</evidence>
<dbReference type="EMBL" id="JARPWH010000111">
    <property type="protein sequence ID" value="MDT2404524.1"/>
    <property type="molecule type" value="Genomic_DNA"/>
</dbReference>
<keyword evidence="3" id="KW-1003">Cell membrane</keyword>
<dbReference type="Proteomes" id="UP001260773">
    <property type="component" value="Unassembled WGS sequence"/>
</dbReference>
<proteinExistence type="predicted"/>
<evidence type="ECO:0000313" key="13">
    <source>
        <dbReference type="Proteomes" id="UP000288388"/>
    </source>
</evidence>
<dbReference type="InterPro" id="IPR004703">
    <property type="entry name" value="PTS_sugar-sp_permease"/>
</dbReference>
<evidence type="ECO:0000256" key="7">
    <source>
        <dbReference type="ARBA" id="ARBA00022989"/>
    </source>
</evidence>
<evidence type="ECO:0000313" key="11">
    <source>
        <dbReference type="EMBL" id="MDT2404524.1"/>
    </source>
</evidence>
<evidence type="ECO:0000256" key="2">
    <source>
        <dbReference type="ARBA" id="ARBA00022448"/>
    </source>
</evidence>
<evidence type="ECO:0000313" key="12">
    <source>
        <dbReference type="EMBL" id="RVU92577.1"/>
    </source>
</evidence>
<evidence type="ECO:0000313" key="14">
    <source>
        <dbReference type="Proteomes" id="UP001260773"/>
    </source>
</evidence>
<name>A0A2N8PTU6_ENTAV</name>
<evidence type="ECO:0000256" key="5">
    <source>
        <dbReference type="ARBA" id="ARBA00022683"/>
    </source>
</evidence>
<evidence type="ECO:0000256" key="6">
    <source>
        <dbReference type="ARBA" id="ARBA00022692"/>
    </source>
</evidence>
<reference evidence="12 13" key="1">
    <citation type="submission" date="2018-12" db="EMBL/GenBank/DDBJ databases">
        <title>A novel vanA-carrying plasmid in a clinical isolate of Enterococcus avium.</title>
        <authorList>
            <person name="Bernasconi O.J."/>
            <person name="Luzzaro F."/>
            <person name="Endimiani A."/>
        </authorList>
    </citation>
    <scope>NUCLEOTIDE SEQUENCE [LARGE SCALE GENOMIC DNA]</scope>
    <source>
        <strain evidence="12 13">LC0559/18</strain>
    </source>
</reference>
<dbReference type="Proteomes" id="UP000288388">
    <property type="component" value="Unassembled WGS sequence"/>
</dbReference>
<dbReference type="GO" id="GO:0009401">
    <property type="term" value="P:phosphoenolpyruvate-dependent sugar phosphotransferase system"/>
    <property type="evidence" value="ECO:0007669"/>
    <property type="project" value="UniProtKB-KW"/>
</dbReference>
<keyword evidence="6 9" id="KW-0812">Transmembrane</keyword>
<feature type="transmembrane region" description="Helical" evidence="9">
    <location>
        <begin position="217"/>
        <end position="240"/>
    </location>
</feature>
<keyword evidence="5" id="KW-0598">Phosphotransferase system</keyword>
<evidence type="ECO:0000256" key="3">
    <source>
        <dbReference type="ARBA" id="ARBA00022475"/>
    </source>
</evidence>
<evidence type="ECO:0000259" key="10">
    <source>
        <dbReference type="PROSITE" id="PS51104"/>
    </source>
</evidence>
<dbReference type="InterPro" id="IPR013014">
    <property type="entry name" value="PTS_EIIC_2"/>
</dbReference>
<dbReference type="GO" id="GO:0005886">
    <property type="term" value="C:plasma membrane"/>
    <property type="evidence" value="ECO:0007669"/>
    <property type="project" value="UniProtKB-SubCell"/>
</dbReference>
<keyword evidence="7 9" id="KW-1133">Transmembrane helix</keyword>
<comment type="caution">
    <text evidence="11">The sequence shown here is derived from an EMBL/GenBank/DDBJ whole genome shotgun (WGS) entry which is preliminary data.</text>
</comment>
<dbReference type="PANTHER" id="PTHR37324">
    <property type="entry name" value="PTS SYSTEM GALACTITOL-SPECIFIC EIIC COMPONENT"/>
    <property type="match status" value="1"/>
</dbReference>
<feature type="transmembrane region" description="Helical" evidence="9">
    <location>
        <begin position="359"/>
        <end position="377"/>
    </location>
</feature>
<reference evidence="11" key="2">
    <citation type="submission" date="2023-03" db="EMBL/GenBank/DDBJ databases">
        <authorList>
            <person name="Shen W."/>
            <person name="Cai J."/>
        </authorList>
    </citation>
    <scope>NUCLEOTIDE SEQUENCE</scope>
    <source>
        <strain evidence="11">P33-2</strain>
    </source>
</reference>
<keyword evidence="2" id="KW-0813">Transport</keyword>
<feature type="domain" description="PTS EIIC type-2" evidence="10">
    <location>
        <begin position="5"/>
        <end position="438"/>
    </location>
</feature>
<keyword evidence="4" id="KW-0762">Sugar transport</keyword>
<dbReference type="PIRSF" id="PIRSF006304">
    <property type="entry name" value="GatC"/>
    <property type="match status" value="1"/>
</dbReference>
<feature type="transmembrane region" description="Helical" evidence="9">
    <location>
        <begin position="246"/>
        <end position="263"/>
    </location>
</feature>
<accession>A0A2N8PTU6</accession>
<dbReference type="GO" id="GO:0015577">
    <property type="term" value="F:galactitol transmembrane transporter activity"/>
    <property type="evidence" value="ECO:0007669"/>
    <property type="project" value="InterPro"/>
</dbReference>
<feature type="transmembrane region" description="Helical" evidence="9">
    <location>
        <begin position="88"/>
        <end position="112"/>
    </location>
</feature>
<dbReference type="PROSITE" id="PS51104">
    <property type="entry name" value="PTS_EIIC_TYPE_2"/>
    <property type="match status" value="1"/>
</dbReference>
<organism evidence="11 14">
    <name type="scientific">Enterococcus avium</name>
    <name type="common">Streptococcus avium</name>
    <dbReference type="NCBI Taxonomy" id="33945"/>
    <lineage>
        <taxon>Bacteria</taxon>
        <taxon>Bacillati</taxon>
        <taxon>Bacillota</taxon>
        <taxon>Bacilli</taxon>
        <taxon>Lactobacillales</taxon>
        <taxon>Enterococcaceae</taxon>
        <taxon>Enterococcus</taxon>
    </lineage>
</organism>
<evidence type="ECO:0000256" key="8">
    <source>
        <dbReference type="ARBA" id="ARBA00023136"/>
    </source>
</evidence>
<feature type="transmembrane region" description="Helical" evidence="9">
    <location>
        <begin position="15"/>
        <end position="33"/>
    </location>
</feature>
<dbReference type="Pfam" id="PF03611">
    <property type="entry name" value="EIIC-GAT"/>
    <property type="match status" value="1"/>
</dbReference>
<dbReference type="PANTHER" id="PTHR37324:SF4">
    <property type="entry name" value="PERMEASE IIC COMPONENT-RELATED"/>
    <property type="match status" value="1"/>
</dbReference>
<feature type="transmembrane region" description="Helical" evidence="9">
    <location>
        <begin position="133"/>
        <end position="158"/>
    </location>
</feature>
<evidence type="ECO:0000256" key="9">
    <source>
        <dbReference type="SAM" id="Phobius"/>
    </source>
</evidence>
<dbReference type="EMBL" id="RYZS01000002">
    <property type="protein sequence ID" value="RVU92577.1"/>
    <property type="molecule type" value="Genomic_DNA"/>
</dbReference>
<dbReference type="RefSeq" id="WP_102873191.1">
    <property type="nucleotide sequence ID" value="NZ_JADPDV010000189.1"/>
</dbReference>
<feature type="transmembrane region" description="Helical" evidence="9">
    <location>
        <begin position="304"/>
        <end position="323"/>
    </location>
</feature>
<protein>
    <submittedName>
        <fullName evidence="12">PTS galactitol transporter subunit IIC</fullName>
    </submittedName>
    <submittedName>
        <fullName evidence="11">PTS transporter subunit IIC</fullName>
    </submittedName>
</protein>
<feature type="transmembrane region" description="Helical" evidence="9">
    <location>
        <begin position="40"/>
        <end position="68"/>
    </location>
</feature>
<evidence type="ECO:0000256" key="1">
    <source>
        <dbReference type="ARBA" id="ARBA00004651"/>
    </source>
</evidence>
<comment type="subcellular location">
    <subcellularLocation>
        <location evidence="1">Cell membrane</location>
        <topology evidence="1">Multi-pass membrane protein</topology>
    </subcellularLocation>
</comment>
<dbReference type="InterPro" id="IPR013853">
    <property type="entry name" value="EIIC-GAT"/>
</dbReference>